<evidence type="ECO:0000313" key="1">
    <source>
        <dbReference type="EMBL" id="KAK1145520.1"/>
    </source>
</evidence>
<evidence type="ECO:0000313" key="2">
    <source>
        <dbReference type="Proteomes" id="UP001177260"/>
    </source>
</evidence>
<dbReference type="EMBL" id="JAOPJF010000023">
    <property type="protein sequence ID" value="KAK1145520.1"/>
    <property type="molecule type" value="Genomic_DNA"/>
</dbReference>
<keyword evidence="2" id="KW-1185">Reference proteome</keyword>
<dbReference type="Proteomes" id="UP001177260">
    <property type="component" value="Unassembled WGS sequence"/>
</dbReference>
<organism evidence="1 2">
    <name type="scientific">Aspergillus melleus</name>
    <dbReference type="NCBI Taxonomy" id="138277"/>
    <lineage>
        <taxon>Eukaryota</taxon>
        <taxon>Fungi</taxon>
        <taxon>Dikarya</taxon>
        <taxon>Ascomycota</taxon>
        <taxon>Pezizomycotina</taxon>
        <taxon>Eurotiomycetes</taxon>
        <taxon>Eurotiomycetidae</taxon>
        <taxon>Eurotiales</taxon>
        <taxon>Aspergillaceae</taxon>
        <taxon>Aspergillus</taxon>
        <taxon>Aspergillus subgen. Circumdati</taxon>
    </lineage>
</organism>
<reference evidence="1 2" key="1">
    <citation type="journal article" date="2023" name="ACS Omega">
        <title>Identification of the Neoaspergillic Acid Biosynthesis Gene Cluster by Establishing an In Vitro CRISPR-Ribonucleoprotein Genetic System in Aspergillus melleus.</title>
        <authorList>
            <person name="Yuan B."/>
            <person name="Grau M.F."/>
            <person name="Murata R.M."/>
            <person name="Torok T."/>
            <person name="Venkateswaran K."/>
            <person name="Stajich J.E."/>
            <person name="Wang C.C.C."/>
        </authorList>
    </citation>
    <scope>NUCLEOTIDE SEQUENCE [LARGE SCALE GENOMIC DNA]</scope>
    <source>
        <strain evidence="1 2">IMV 1140</strain>
    </source>
</reference>
<proteinExistence type="predicted"/>
<sequence length="369" mass="40976">MRGKNSSKRVGAEVAYGSWINGPLPAKPEGMSKAEKTGLWIPQPRTLCLDLETFTFADQIKPYMLDLIFKSLFHEAKTLQLLQCRINDPGSALNDTTIAVVVTLVMVSALVGHVSVVKKHMQGLNKIISLRGGMKELEKNAQLQIKVCRADLCTALLSGNEPFFFSEGMSWQPYLARPADINDFLATHFAGCNIDKRLSGVAADLRRFSISTNLAFATGRKIAGEVYQETLISTQYRLVTLSFDPDDINELLRLGLLLFSSSVFLQGGGLRGRFASLSTRFKETLATVDWTKPFPKRIGLWLLISGLVAAVTQEDDDVLIPLLREQCLESSQSSWTDVRSTLKSVMWIDALQDKSGRQVFERAVLVEQL</sequence>
<accession>A0ACC3B5X4</accession>
<gene>
    <name evidence="1" type="ORF">N8T08_004078</name>
</gene>
<comment type="caution">
    <text evidence="1">The sequence shown here is derived from an EMBL/GenBank/DDBJ whole genome shotgun (WGS) entry which is preliminary data.</text>
</comment>
<name>A0ACC3B5X4_9EURO</name>
<protein>
    <submittedName>
        <fullName evidence="1">Uncharacterized protein</fullName>
    </submittedName>
</protein>